<dbReference type="EnsemblPlants" id="AET2Gv20733500.4">
    <property type="protein sequence ID" value="AET2Gv20733500.4"/>
    <property type="gene ID" value="AET2Gv20733500"/>
</dbReference>
<dbReference type="AlphaFoldDB" id="A0A453C4S0"/>
<evidence type="ECO:0000313" key="2">
    <source>
        <dbReference type="EnsemblPlants" id="AET2Gv20733500.4"/>
    </source>
</evidence>
<accession>A0A453C4S0</accession>
<feature type="transmembrane region" description="Helical" evidence="1">
    <location>
        <begin position="35"/>
        <end position="58"/>
    </location>
</feature>
<reference evidence="3" key="1">
    <citation type="journal article" date="2014" name="Science">
        <title>Ancient hybridizations among the ancestral genomes of bread wheat.</title>
        <authorList>
            <consortium name="International Wheat Genome Sequencing Consortium,"/>
            <person name="Marcussen T."/>
            <person name="Sandve S.R."/>
            <person name="Heier L."/>
            <person name="Spannagl M."/>
            <person name="Pfeifer M."/>
            <person name="Jakobsen K.S."/>
            <person name="Wulff B.B."/>
            <person name="Steuernagel B."/>
            <person name="Mayer K.F."/>
            <person name="Olsen O.A."/>
        </authorList>
    </citation>
    <scope>NUCLEOTIDE SEQUENCE [LARGE SCALE GENOMIC DNA]</scope>
    <source>
        <strain evidence="3">cv. AL8/78</strain>
    </source>
</reference>
<sequence>IFIPILLLSFFTSRHIVFCCVSKFYLFKSDMCLYFVDVFVAGIYSQVIIIISCQSLCYERYKNIIGSKFDSMIPWPIYCIM</sequence>
<organism evidence="2 3">
    <name type="scientific">Aegilops tauschii subsp. strangulata</name>
    <name type="common">Goatgrass</name>
    <dbReference type="NCBI Taxonomy" id="200361"/>
    <lineage>
        <taxon>Eukaryota</taxon>
        <taxon>Viridiplantae</taxon>
        <taxon>Streptophyta</taxon>
        <taxon>Embryophyta</taxon>
        <taxon>Tracheophyta</taxon>
        <taxon>Spermatophyta</taxon>
        <taxon>Magnoliopsida</taxon>
        <taxon>Liliopsida</taxon>
        <taxon>Poales</taxon>
        <taxon>Poaceae</taxon>
        <taxon>BOP clade</taxon>
        <taxon>Pooideae</taxon>
        <taxon>Triticodae</taxon>
        <taxon>Triticeae</taxon>
        <taxon>Triticinae</taxon>
        <taxon>Aegilops</taxon>
    </lineage>
</organism>
<name>A0A453C4S0_AEGTS</name>
<dbReference type="Gramene" id="AET2Gv20733500.4">
    <property type="protein sequence ID" value="AET2Gv20733500.4"/>
    <property type="gene ID" value="AET2Gv20733500"/>
</dbReference>
<protein>
    <submittedName>
        <fullName evidence="2">Uncharacterized protein</fullName>
    </submittedName>
</protein>
<reference evidence="2" key="3">
    <citation type="journal article" date="2017" name="Nature">
        <title>Genome sequence of the progenitor of the wheat D genome Aegilops tauschii.</title>
        <authorList>
            <person name="Luo M.C."/>
            <person name="Gu Y.Q."/>
            <person name="Puiu D."/>
            <person name="Wang H."/>
            <person name="Twardziok S.O."/>
            <person name="Deal K.R."/>
            <person name="Huo N."/>
            <person name="Zhu T."/>
            <person name="Wang L."/>
            <person name="Wang Y."/>
            <person name="McGuire P.E."/>
            <person name="Liu S."/>
            <person name="Long H."/>
            <person name="Ramasamy R.K."/>
            <person name="Rodriguez J.C."/>
            <person name="Van S.L."/>
            <person name="Yuan L."/>
            <person name="Wang Z."/>
            <person name="Xia Z."/>
            <person name="Xiao L."/>
            <person name="Anderson O.D."/>
            <person name="Ouyang S."/>
            <person name="Liang Y."/>
            <person name="Zimin A.V."/>
            <person name="Pertea G."/>
            <person name="Qi P."/>
            <person name="Bennetzen J.L."/>
            <person name="Dai X."/>
            <person name="Dawson M.W."/>
            <person name="Muller H.G."/>
            <person name="Kugler K."/>
            <person name="Rivarola-Duarte L."/>
            <person name="Spannagl M."/>
            <person name="Mayer K.F.X."/>
            <person name="Lu F.H."/>
            <person name="Bevan M.W."/>
            <person name="Leroy P."/>
            <person name="Li P."/>
            <person name="You F.M."/>
            <person name="Sun Q."/>
            <person name="Liu Z."/>
            <person name="Lyons E."/>
            <person name="Wicker T."/>
            <person name="Salzberg S.L."/>
            <person name="Devos K.M."/>
            <person name="Dvorak J."/>
        </authorList>
    </citation>
    <scope>NUCLEOTIDE SEQUENCE [LARGE SCALE GENOMIC DNA]</scope>
    <source>
        <strain evidence="2">cv. AL8/78</strain>
    </source>
</reference>
<reference evidence="3" key="2">
    <citation type="journal article" date="2017" name="Nat. Plants">
        <title>The Aegilops tauschii genome reveals multiple impacts of transposons.</title>
        <authorList>
            <person name="Zhao G."/>
            <person name="Zou C."/>
            <person name="Li K."/>
            <person name="Wang K."/>
            <person name="Li T."/>
            <person name="Gao L."/>
            <person name="Zhang X."/>
            <person name="Wang H."/>
            <person name="Yang Z."/>
            <person name="Liu X."/>
            <person name="Jiang W."/>
            <person name="Mao L."/>
            <person name="Kong X."/>
            <person name="Jiao Y."/>
            <person name="Jia J."/>
        </authorList>
    </citation>
    <scope>NUCLEOTIDE SEQUENCE [LARGE SCALE GENOMIC DNA]</scope>
    <source>
        <strain evidence="3">cv. AL8/78</strain>
    </source>
</reference>
<reference evidence="2" key="4">
    <citation type="submission" date="2019-03" db="UniProtKB">
        <authorList>
            <consortium name="EnsemblPlants"/>
        </authorList>
    </citation>
    <scope>IDENTIFICATION</scope>
</reference>
<keyword evidence="3" id="KW-1185">Reference proteome</keyword>
<dbReference type="Proteomes" id="UP000015105">
    <property type="component" value="Chromosome 2D"/>
</dbReference>
<evidence type="ECO:0000313" key="3">
    <source>
        <dbReference type="Proteomes" id="UP000015105"/>
    </source>
</evidence>
<proteinExistence type="predicted"/>
<evidence type="ECO:0000256" key="1">
    <source>
        <dbReference type="SAM" id="Phobius"/>
    </source>
</evidence>
<keyword evidence="1" id="KW-1133">Transmembrane helix</keyword>
<keyword evidence="1" id="KW-0472">Membrane</keyword>
<reference evidence="2" key="5">
    <citation type="journal article" date="2021" name="G3 (Bethesda)">
        <title>Aegilops tauschii genome assembly Aet v5.0 features greater sequence contiguity and improved annotation.</title>
        <authorList>
            <person name="Wang L."/>
            <person name="Zhu T."/>
            <person name="Rodriguez J.C."/>
            <person name="Deal K.R."/>
            <person name="Dubcovsky J."/>
            <person name="McGuire P.E."/>
            <person name="Lux T."/>
            <person name="Spannagl M."/>
            <person name="Mayer K.F.X."/>
            <person name="Baldrich P."/>
            <person name="Meyers B.C."/>
            <person name="Huo N."/>
            <person name="Gu Y.Q."/>
            <person name="Zhou H."/>
            <person name="Devos K.M."/>
            <person name="Bennetzen J.L."/>
            <person name="Unver T."/>
            <person name="Budak H."/>
            <person name="Gulick P.J."/>
            <person name="Galiba G."/>
            <person name="Kalapos B."/>
            <person name="Nelson D.R."/>
            <person name="Li P."/>
            <person name="You F.M."/>
            <person name="Luo M.C."/>
            <person name="Dvorak J."/>
        </authorList>
    </citation>
    <scope>NUCLEOTIDE SEQUENCE [LARGE SCALE GENOMIC DNA]</scope>
    <source>
        <strain evidence="2">cv. AL8/78</strain>
    </source>
</reference>
<keyword evidence="1" id="KW-0812">Transmembrane</keyword>